<dbReference type="KEGG" id="step:IC006_0211"/>
<dbReference type="EMBL" id="AP018929">
    <property type="protein sequence ID" value="BBG22927.1"/>
    <property type="molecule type" value="Genomic_DNA"/>
</dbReference>
<evidence type="ECO:0000313" key="1">
    <source>
        <dbReference type="EMBL" id="BBG22927.1"/>
    </source>
</evidence>
<evidence type="ECO:0000313" key="2">
    <source>
        <dbReference type="Proteomes" id="UP000322983"/>
    </source>
</evidence>
<accession>A0A510DRX8</accession>
<protein>
    <submittedName>
        <fullName evidence="1">Uncharacterized protein</fullName>
    </submittedName>
</protein>
<reference evidence="1 2" key="1">
    <citation type="journal article" date="2020" name="Int. J. Syst. Evol. Microbiol.">
        <title>Sulfuracidifex tepidarius gen. nov., sp. nov. and transfer of Sulfolobus metallicus Huber and Stetter 1992 to the genus Sulfuracidifex as Sulfuracidifex metallicus comb. nov.</title>
        <authorList>
            <person name="Itoh T."/>
            <person name="Miura T."/>
            <person name="Sakai H.D."/>
            <person name="Kato S."/>
            <person name="Ohkuma M."/>
            <person name="Takashina T."/>
        </authorList>
    </citation>
    <scope>NUCLEOTIDE SEQUENCE [LARGE SCALE GENOMIC DNA]</scope>
    <source>
        <strain evidence="1 2">IC-006</strain>
    </source>
</reference>
<dbReference type="STRING" id="1294262.GCA_001316085_02351"/>
<keyword evidence="2" id="KW-1185">Reference proteome</keyword>
<dbReference type="GeneID" id="41714098"/>
<gene>
    <name evidence="1" type="ORF">IC006_0211</name>
</gene>
<sequence>MEVNDFLRHISLMRDNVYSTLFGLEINRAKLRYIQENWSSLVRALERTDRISLELQLDFQTPIGRVTGSFMSHVSIREGMPPEEGLMEVLERTKRIIKMDEDFLRRTYMKDYI</sequence>
<organism evidence="1 2">
    <name type="scientific">Sulfuracidifex tepidarius</name>
    <dbReference type="NCBI Taxonomy" id="1294262"/>
    <lineage>
        <taxon>Archaea</taxon>
        <taxon>Thermoproteota</taxon>
        <taxon>Thermoprotei</taxon>
        <taxon>Sulfolobales</taxon>
        <taxon>Sulfolobaceae</taxon>
        <taxon>Sulfuracidifex</taxon>
    </lineage>
</organism>
<dbReference type="OrthoDB" id="380882at2157"/>
<proteinExistence type="predicted"/>
<name>A0A510DRX8_9CREN</name>
<dbReference type="Proteomes" id="UP000322983">
    <property type="component" value="Chromosome"/>
</dbReference>
<dbReference type="RefSeq" id="WP_149528218.1">
    <property type="nucleotide sequence ID" value="NZ_AP018929.1"/>
</dbReference>
<dbReference type="AlphaFoldDB" id="A0A510DRX8"/>